<keyword evidence="3" id="KW-1185">Reference proteome</keyword>
<accession>A0A402BKX3</accession>
<dbReference type="RefSeq" id="WP_126631995.1">
    <property type="nucleotide sequence ID" value="NZ_BIFT01000003.1"/>
</dbReference>
<organism evidence="2 3">
    <name type="scientific">Dictyobacter alpinus</name>
    <dbReference type="NCBI Taxonomy" id="2014873"/>
    <lineage>
        <taxon>Bacteria</taxon>
        <taxon>Bacillati</taxon>
        <taxon>Chloroflexota</taxon>
        <taxon>Ktedonobacteria</taxon>
        <taxon>Ktedonobacterales</taxon>
        <taxon>Dictyobacteraceae</taxon>
        <taxon>Dictyobacter</taxon>
    </lineage>
</organism>
<dbReference type="Proteomes" id="UP000287171">
    <property type="component" value="Unassembled WGS sequence"/>
</dbReference>
<gene>
    <name evidence="2" type="ORF">KDA_74600</name>
</gene>
<dbReference type="AlphaFoldDB" id="A0A402BKX3"/>
<proteinExistence type="predicted"/>
<comment type="caution">
    <text evidence="2">The sequence shown here is derived from an EMBL/GenBank/DDBJ whole genome shotgun (WGS) entry which is preliminary data.</text>
</comment>
<feature type="compositionally biased region" description="Polar residues" evidence="1">
    <location>
        <begin position="57"/>
        <end position="71"/>
    </location>
</feature>
<evidence type="ECO:0000256" key="1">
    <source>
        <dbReference type="SAM" id="MobiDB-lite"/>
    </source>
</evidence>
<protein>
    <submittedName>
        <fullName evidence="2">Uncharacterized protein</fullName>
    </submittedName>
</protein>
<name>A0A402BKX3_9CHLR</name>
<reference evidence="3" key="1">
    <citation type="submission" date="2018-12" db="EMBL/GenBank/DDBJ databases">
        <title>Tengunoibacter tsumagoiensis gen. nov., sp. nov., Dictyobacter kobayashii sp. nov., D. alpinus sp. nov., and D. joshuensis sp. nov. and description of Dictyobacteraceae fam. nov. within the order Ktedonobacterales isolated from Tengu-no-mugimeshi.</title>
        <authorList>
            <person name="Wang C.M."/>
            <person name="Zheng Y."/>
            <person name="Sakai Y."/>
            <person name="Toyoda A."/>
            <person name="Minakuchi Y."/>
            <person name="Abe K."/>
            <person name="Yokota A."/>
            <person name="Yabe S."/>
        </authorList>
    </citation>
    <scope>NUCLEOTIDE SEQUENCE [LARGE SCALE GENOMIC DNA]</scope>
    <source>
        <strain evidence="3">Uno16</strain>
    </source>
</reference>
<feature type="region of interest" description="Disordered" evidence="1">
    <location>
        <begin position="42"/>
        <end position="71"/>
    </location>
</feature>
<sequence>MTFDTTILLAGQATPPLMQLVLFPDVVGVDVLSLDECARLSAPKSLAEEEEPPRNVFPTQMPEQLSLFPQL</sequence>
<evidence type="ECO:0000313" key="3">
    <source>
        <dbReference type="Proteomes" id="UP000287171"/>
    </source>
</evidence>
<evidence type="ECO:0000313" key="2">
    <source>
        <dbReference type="EMBL" id="GCE31976.1"/>
    </source>
</evidence>
<dbReference type="EMBL" id="BIFT01000003">
    <property type="protein sequence ID" value="GCE31976.1"/>
    <property type="molecule type" value="Genomic_DNA"/>
</dbReference>